<comment type="caution">
    <text evidence="1">The sequence shown here is derived from an EMBL/GenBank/DDBJ whole genome shotgun (WGS) entry which is preliminary data.</text>
</comment>
<name>A0A2T0RPR9_9RHOB</name>
<accession>A0A2T0RPR9</accession>
<dbReference type="AlphaFoldDB" id="A0A2T0RPR9"/>
<keyword evidence="2" id="KW-1185">Reference proteome</keyword>
<gene>
    <name evidence="1" type="ORF">CLV78_105205</name>
</gene>
<organism evidence="1 2">
    <name type="scientific">Aliiruegeria haliotis</name>
    <dbReference type="NCBI Taxonomy" id="1280846"/>
    <lineage>
        <taxon>Bacteria</taxon>
        <taxon>Pseudomonadati</taxon>
        <taxon>Pseudomonadota</taxon>
        <taxon>Alphaproteobacteria</taxon>
        <taxon>Rhodobacterales</taxon>
        <taxon>Roseobacteraceae</taxon>
        <taxon>Aliiruegeria</taxon>
    </lineage>
</organism>
<dbReference type="RefSeq" id="WP_106205458.1">
    <property type="nucleotide sequence ID" value="NZ_PVTD01000005.1"/>
</dbReference>
<reference evidence="1 2" key="1">
    <citation type="submission" date="2018-03" db="EMBL/GenBank/DDBJ databases">
        <title>Genomic Encyclopedia of Archaeal and Bacterial Type Strains, Phase II (KMG-II): from individual species to whole genera.</title>
        <authorList>
            <person name="Goeker M."/>
        </authorList>
    </citation>
    <scope>NUCLEOTIDE SEQUENCE [LARGE SCALE GENOMIC DNA]</scope>
    <source>
        <strain evidence="1 2">DSM 29328</strain>
    </source>
</reference>
<dbReference type="EMBL" id="PVTD01000005">
    <property type="protein sequence ID" value="PRY23151.1"/>
    <property type="molecule type" value="Genomic_DNA"/>
</dbReference>
<proteinExistence type="predicted"/>
<evidence type="ECO:0000313" key="1">
    <source>
        <dbReference type="EMBL" id="PRY23151.1"/>
    </source>
</evidence>
<evidence type="ECO:0000313" key="2">
    <source>
        <dbReference type="Proteomes" id="UP000239480"/>
    </source>
</evidence>
<protein>
    <submittedName>
        <fullName evidence="1">Uncharacterized protein</fullName>
    </submittedName>
</protein>
<dbReference type="Proteomes" id="UP000239480">
    <property type="component" value="Unassembled WGS sequence"/>
</dbReference>
<sequence>MTAPTERERLAGERAIAGAFAELRNGDLRQATAARKWITGGSAELAFAAALAGLRANTVRSWGEAVATGSRPGAAPMLLRRLRALQSDGVY</sequence>